<reference evidence="2" key="2">
    <citation type="submission" date="2020-06" db="EMBL/GenBank/DDBJ databases">
        <authorList>
            <person name="Sheffer M."/>
        </authorList>
    </citation>
    <scope>NUCLEOTIDE SEQUENCE</scope>
</reference>
<feature type="domain" description="MATH" evidence="1">
    <location>
        <begin position="11"/>
        <end position="66"/>
    </location>
</feature>
<gene>
    <name evidence="2" type="ORF">HNY73_014551</name>
</gene>
<dbReference type="InterPro" id="IPR002083">
    <property type="entry name" value="MATH/TRAF_dom"/>
</dbReference>
<dbReference type="Gene3D" id="3.30.710.10">
    <property type="entry name" value="Potassium Channel Kv1.1, Chain A"/>
    <property type="match status" value="1"/>
</dbReference>
<sequence>MVICDVNKDKGFVLYWDIENFNFCWHKTGEYLESSLFTLDTSCKTSWRLWLYPRGEDDGEYISCYLFREDGGPEMVDMDFELCLYIEGEDVEVIPLVSFSKIYSFKSRQREGLKCFASRWQVFAPIAAQKDKFTLTVKCKILNLDKNPLNRMHQFISTVIATYSVSDIEQFDCDSSLDPEVSKDIEIKPILEDEPLLNLNVSYFEKYLVIKINPKNCGKIKYAVCKISVINHWLDESPIQHIRSWIGEIKTDIWKYYIPQAQSITLDGKYPKHNSFLLHYDFTFSTGDSVTNTKHPKFSVQECLNASLKAVHSARTALNALEDLYRTRSFVDFQIQTNTGNIPVHKAFVCTRVPILMNLLPMDLTYYQFRIRNRYIADKFVLFLYSDILENLAWNAAHNLYKLSAAFGVELLTKKYSTYFKDRLNIYSAIMTLFSSYKNKDLYLTNFVINYIINHADDIFGRNEWRQLLLLKPELGKKIMFLYYKKLNSVHWNSINTHLQ</sequence>
<dbReference type="Proteomes" id="UP000807504">
    <property type="component" value="Unassembled WGS sequence"/>
</dbReference>
<dbReference type="InterPro" id="IPR011333">
    <property type="entry name" value="SKP1/BTB/POZ_sf"/>
</dbReference>
<keyword evidence="3" id="KW-1185">Reference proteome</keyword>
<evidence type="ECO:0000313" key="2">
    <source>
        <dbReference type="EMBL" id="KAF8777736.1"/>
    </source>
</evidence>
<evidence type="ECO:0000313" key="3">
    <source>
        <dbReference type="Proteomes" id="UP000807504"/>
    </source>
</evidence>
<dbReference type="SUPFAM" id="SSF54695">
    <property type="entry name" value="POZ domain"/>
    <property type="match status" value="1"/>
</dbReference>
<dbReference type="PROSITE" id="PS50144">
    <property type="entry name" value="MATH"/>
    <property type="match status" value="1"/>
</dbReference>
<evidence type="ECO:0000259" key="1">
    <source>
        <dbReference type="PROSITE" id="PS50144"/>
    </source>
</evidence>
<comment type="caution">
    <text evidence="2">The sequence shown here is derived from an EMBL/GenBank/DDBJ whole genome shotgun (WGS) entry which is preliminary data.</text>
</comment>
<accession>A0A8T0ETK1</accession>
<proteinExistence type="predicted"/>
<dbReference type="Pfam" id="PF22486">
    <property type="entry name" value="MATH_2"/>
    <property type="match status" value="1"/>
</dbReference>
<organism evidence="2 3">
    <name type="scientific">Argiope bruennichi</name>
    <name type="common">Wasp spider</name>
    <name type="synonym">Aranea bruennichi</name>
    <dbReference type="NCBI Taxonomy" id="94029"/>
    <lineage>
        <taxon>Eukaryota</taxon>
        <taxon>Metazoa</taxon>
        <taxon>Ecdysozoa</taxon>
        <taxon>Arthropoda</taxon>
        <taxon>Chelicerata</taxon>
        <taxon>Arachnida</taxon>
        <taxon>Araneae</taxon>
        <taxon>Araneomorphae</taxon>
        <taxon>Entelegynae</taxon>
        <taxon>Araneoidea</taxon>
        <taxon>Araneidae</taxon>
        <taxon>Argiope</taxon>
    </lineage>
</organism>
<dbReference type="AlphaFoldDB" id="A0A8T0ETK1"/>
<name>A0A8T0ETK1_ARGBR</name>
<dbReference type="InterPro" id="IPR008974">
    <property type="entry name" value="TRAF-like"/>
</dbReference>
<reference evidence="2" key="1">
    <citation type="journal article" date="2020" name="bioRxiv">
        <title>Chromosome-level reference genome of the European wasp spider Argiope bruennichi: a resource for studies on range expansion and evolutionary adaptation.</title>
        <authorList>
            <person name="Sheffer M.M."/>
            <person name="Hoppe A."/>
            <person name="Krehenwinkel H."/>
            <person name="Uhl G."/>
            <person name="Kuss A.W."/>
            <person name="Jensen L."/>
            <person name="Jensen C."/>
            <person name="Gillespie R.G."/>
            <person name="Hoff K.J."/>
            <person name="Prost S."/>
        </authorList>
    </citation>
    <scope>NUCLEOTIDE SEQUENCE</scope>
</reference>
<protein>
    <submittedName>
        <fullName evidence="2">TD and POZ domain-containing protein 4</fullName>
    </submittedName>
</protein>
<dbReference type="Gene3D" id="2.60.210.10">
    <property type="entry name" value="Apoptosis, Tumor Necrosis Factor Receptor Associated Protein 2, Chain A"/>
    <property type="match status" value="1"/>
</dbReference>
<dbReference type="SUPFAM" id="SSF49599">
    <property type="entry name" value="TRAF domain-like"/>
    <property type="match status" value="1"/>
</dbReference>
<dbReference type="EMBL" id="JABXBU010002072">
    <property type="protein sequence ID" value="KAF8777736.1"/>
    <property type="molecule type" value="Genomic_DNA"/>
</dbReference>